<dbReference type="SUPFAM" id="SSF55874">
    <property type="entry name" value="ATPase domain of HSP90 chaperone/DNA topoisomerase II/histidine kinase"/>
    <property type="match status" value="1"/>
</dbReference>
<accession>A0ABU2NLA5</accession>
<dbReference type="GO" id="GO:0016301">
    <property type="term" value="F:kinase activity"/>
    <property type="evidence" value="ECO:0007669"/>
    <property type="project" value="UniProtKB-KW"/>
</dbReference>
<dbReference type="RefSeq" id="WP_311560325.1">
    <property type="nucleotide sequence ID" value="NZ_JAVREJ010000046.1"/>
</dbReference>
<dbReference type="Pfam" id="PF14417">
    <property type="entry name" value="MEDS"/>
    <property type="match status" value="1"/>
</dbReference>
<evidence type="ECO:0000313" key="5">
    <source>
        <dbReference type="Proteomes" id="UP001183202"/>
    </source>
</evidence>
<feature type="domain" description="MEDS" evidence="3">
    <location>
        <begin position="100"/>
        <end position="149"/>
    </location>
</feature>
<dbReference type="InterPro" id="IPR036890">
    <property type="entry name" value="HATPase_C_sf"/>
</dbReference>
<name>A0ABU2NLA5_9PSEU</name>
<evidence type="ECO:0000313" key="4">
    <source>
        <dbReference type="EMBL" id="MDT0353813.1"/>
    </source>
</evidence>
<dbReference type="InterPro" id="IPR050267">
    <property type="entry name" value="Anti-sigma-factor_SerPK"/>
</dbReference>
<dbReference type="PANTHER" id="PTHR35526:SF3">
    <property type="entry name" value="ANTI-SIGMA-F FACTOR RSBW"/>
    <property type="match status" value="1"/>
</dbReference>
<dbReference type="InterPro" id="IPR003594">
    <property type="entry name" value="HATPase_dom"/>
</dbReference>
<dbReference type="InterPro" id="IPR047718">
    <property type="entry name" value="RsbA-like_anti_sig"/>
</dbReference>
<keyword evidence="1" id="KW-0723">Serine/threonine-protein kinase</keyword>
<proteinExistence type="predicted"/>
<dbReference type="CDD" id="cd16936">
    <property type="entry name" value="HATPase_RsbW-like"/>
    <property type="match status" value="1"/>
</dbReference>
<dbReference type="Pfam" id="PF13581">
    <property type="entry name" value="HATPase_c_2"/>
    <property type="match status" value="1"/>
</dbReference>
<reference evidence="5" key="1">
    <citation type="submission" date="2023-07" db="EMBL/GenBank/DDBJ databases">
        <title>30 novel species of actinomycetes from the DSMZ collection.</title>
        <authorList>
            <person name="Nouioui I."/>
        </authorList>
    </citation>
    <scope>NUCLEOTIDE SEQUENCE [LARGE SCALE GENOMIC DNA]</scope>
    <source>
        <strain evidence="5">DSM 45834</strain>
    </source>
</reference>
<protein>
    <submittedName>
        <fullName evidence="4">Sensor histidine kinase</fullName>
    </submittedName>
</protein>
<dbReference type="PANTHER" id="PTHR35526">
    <property type="entry name" value="ANTI-SIGMA-F FACTOR RSBW-RELATED"/>
    <property type="match status" value="1"/>
</dbReference>
<dbReference type="Proteomes" id="UP001183202">
    <property type="component" value="Unassembled WGS sequence"/>
</dbReference>
<sequence>MTSTTAAGQHGFRHELLLHRSTQELVEFVVPMVRDGVAAQEPTLLLVRPDTAEAVLHQVGPSPYLTVQPALAQPGRPALHVRAARPMLASYARVVHQEPVIPSSQWPEWRRLEAVLNLALSHHDTWAVCAYDRHTLTDEMVANLHATHPLIAQDGGHQHSDRYQHPVDFLKQHRNCSADPVERTAPAVELVDPSPATARATVSGFARHHRLPTGEIDNLVFAVHEAVTNALMHGRPPTLLRLWAQPDRVTVTVTDTGPGPSDPLVGLLPPGPVNGPVNGPGPGPRLGLWLSHQLVDVAHRHHADGYTIRLAAAHPVDHAD</sequence>
<keyword evidence="4" id="KW-0418">Kinase</keyword>
<feature type="domain" description="Histidine kinase/HSP90-like ATPase" evidence="2">
    <location>
        <begin position="196"/>
        <end position="310"/>
    </location>
</feature>
<dbReference type="InterPro" id="IPR025847">
    <property type="entry name" value="MEDS_domain"/>
</dbReference>
<keyword evidence="4" id="KW-0808">Transferase</keyword>
<evidence type="ECO:0000256" key="1">
    <source>
        <dbReference type="ARBA" id="ARBA00022527"/>
    </source>
</evidence>
<evidence type="ECO:0000259" key="3">
    <source>
        <dbReference type="Pfam" id="PF14417"/>
    </source>
</evidence>
<dbReference type="Gene3D" id="3.30.565.10">
    <property type="entry name" value="Histidine kinase-like ATPase, C-terminal domain"/>
    <property type="match status" value="1"/>
</dbReference>
<comment type="caution">
    <text evidence="4">The sequence shown here is derived from an EMBL/GenBank/DDBJ whole genome shotgun (WGS) entry which is preliminary data.</text>
</comment>
<dbReference type="EMBL" id="JAVREJ010000046">
    <property type="protein sequence ID" value="MDT0353813.1"/>
    <property type="molecule type" value="Genomic_DNA"/>
</dbReference>
<organism evidence="4 5">
    <name type="scientific">Pseudonocardia charpentierae</name>
    <dbReference type="NCBI Taxonomy" id="3075545"/>
    <lineage>
        <taxon>Bacteria</taxon>
        <taxon>Bacillati</taxon>
        <taxon>Actinomycetota</taxon>
        <taxon>Actinomycetes</taxon>
        <taxon>Pseudonocardiales</taxon>
        <taxon>Pseudonocardiaceae</taxon>
        <taxon>Pseudonocardia</taxon>
    </lineage>
</organism>
<keyword evidence="5" id="KW-1185">Reference proteome</keyword>
<dbReference type="NCBIfam" id="NF041045">
    <property type="entry name" value="RsbA_anti_sig"/>
    <property type="match status" value="1"/>
</dbReference>
<gene>
    <name evidence="4" type="ORF">RM445_30430</name>
</gene>
<evidence type="ECO:0000259" key="2">
    <source>
        <dbReference type="Pfam" id="PF13581"/>
    </source>
</evidence>